<dbReference type="Pfam" id="PF12728">
    <property type="entry name" value="HTH_17"/>
    <property type="match status" value="1"/>
</dbReference>
<evidence type="ECO:0000259" key="1">
    <source>
        <dbReference type="Pfam" id="PF12728"/>
    </source>
</evidence>
<sequence>MSIDITSRLELLTVVDVAKILRISIATVRRLQQQRRIPFLKVGGRVRFIRRDVDAYLQNRRVPSIDA</sequence>
<reference evidence="2 3" key="1">
    <citation type="submission" date="2018-06" db="EMBL/GenBank/DDBJ databases">
        <title>Comparative genomics of rhizobia nodulating Arachis hypogaea in China.</title>
        <authorList>
            <person name="Li Y."/>
        </authorList>
    </citation>
    <scope>NUCLEOTIDE SEQUENCE [LARGE SCALE GENOMIC DNA]</scope>
    <source>
        <strain evidence="2 3">CCBAU 51658</strain>
    </source>
</reference>
<dbReference type="NCBIfam" id="TIGR01764">
    <property type="entry name" value="excise"/>
    <property type="match status" value="1"/>
</dbReference>
<dbReference type="InterPro" id="IPR010093">
    <property type="entry name" value="SinI_DNA-bd"/>
</dbReference>
<name>A0ABX6UPJ6_9BRAD</name>
<evidence type="ECO:0000313" key="3">
    <source>
        <dbReference type="Proteomes" id="UP000593880"/>
    </source>
</evidence>
<dbReference type="GO" id="GO:0003677">
    <property type="term" value="F:DNA binding"/>
    <property type="evidence" value="ECO:0007669"/>
    <property type="project" value="UniProtKB-KW"/>
</dbReference>
<evidence type="ECO:0000313" key="2">
    <source>
        <dbReference type="EMBL" id="QOZ63267.1"/>
    </source>
</evidence>
<organism evidence="2 3">
    <name type="scientific">Bradyrhizobium guangdongense</name>
    <dbReference type="NCBI Taxonomy" id="1325090"/>
    <lineage>
        <taxon>Bacteria</taxon>
        <taxon>Pseudomonadati</taxon>
        <taxon>Pseudomonadota</taxon>
        <taxon>Alphaproteobacteria</taxon>
        <taxon>Hyphomicrobiales</taxon>
        <taxon>Nitrobacteraceae</taxon>
        <taxon>Bradyrhizobium</taxon>
    </lineage>
</organism>
<dbReference type="Proteomes" id="UP000593880">
    <property type="component" value="Chromosome"/>
</dbReference>
<dbReference type="InterPro" id="IPR041657">
    <property type="entry name" value="HTH_17"/>
</dbReference>
<dbReference type="RefSeq" id="WP_128968846.1">
    <property type="nucleotide sequence ID" value="NZ_BMHC01000016.1"/>
</dbReference>
<gene>
    <name evidence="2" type="ORF">XH86_34450</name>
</gene>
<dbReference type="SUPFAM" id="SSF46955">
    <property type="entry name" value="Putative DNA-binding domain"/>
    <property type="match status" value="1"/>
</dbReference>
<dbReference type="EMBL" id="CP030057">
    <property type="protein sequence ID" value="QOZ63267.1"/>
    <property type="molecule type" value="Genomic_DNA"/>
</dbReference>
<proteinExistence type="predicted"/>
<protein>
    <submittedName>
        <fullName evidence="2">DNA-binding protein</fullName>
    </submittedName>
</protein>
<accession>A0ABX6UPJ6</accession>
<dbReference type="InterPro" id="IPR009061">
    <property type="entry name" value="DNA-bd_dom_put_sf"/>
</dbReference>
<keyword evidence="3" id="KW-1185">Reference proteome</keyword>
<feature type="domain" description="Helix-turn-helix" evidence="1">
    <location>
        <begin position="11"/>
        <end position="61"/>
    </location>
</feature>
<keyword evidence="2" id="KW-0238">DNA-binding</keyword>